<dbReference type="AlphaFoldDB" id="A0A9P4MRK6"/>
<evidence type="ECO:0008006" key="4">
    <source>
        <dbReference type="Google" id="ProtNLM"/>
    </source>
</evidence>
<protein>
    <recommendedName>
        <fullName evidence="4">Secreted protein</fullName>
    </recommendedName>
</protein>
<keyword evidence="1" id="KW-0732">Signal</keyword>
<dbReference type="EMBL" id="ML996081">
    <property type="protein sequence ID" value="KAF2156671.1"/>
    <property type="molecule type" value="Genomic_DNA"/>
</dbReference>
<evidence type="ECO:0000313" key="2">
    <source>
        <dbReference type="EMBL" id="KAF2156671.1"/>
    </source>
</evidence>
<name>A0A9P4MRK6_9PEZI</name>
<sequence length="72" mass="7876">MYWHLILSTGYVVSETLSASVAVGYSPMPRTNRNVSGLNTVLCTVNWAKRSLSSKLLEEPSMQICTVGTGRI</sequence>
<proteinExistence type="predicted"/>
<evidence type="ECO:0000313" key="3">
    <source>
        <dbReference type="Proteomes" id="UP000799439"/>
    </source>
</evidence>
<gene>
    <name evidence="2" type="ORF">K461DRAFT_2146</name>
</gene>
<comment type="caution">
    <text evidence="2">The sequence shown here is derived from an EMBL/GenBank/DDBJ whole genome shotgun (WGS) entry which is preliminary data.</text>
</comment>
<keyword evidence="3" id="KW-1185">Reference proteome</keyword>
<organism evidence="2 3">
    <name type="scientific">Myriangium duriaei CBS 260.36</name>
    <dbReference type="NCBI Taxonomy" id="1168546"/>
    <lineage>
        <taxon>Eukaryota</taxon>
        <taxon>Fungi</taxon>
        <taxon>Dikarya</taxon>
        <taxon>Ascomycota</taxon>
        <taxon>Pezizomycotina</taxon>
        <taxon>Dothideomycetes</taxon>
        <taxon>Dothideomycetidae</taxon>
        <taxon>Myriangiales</taxon>
        <taxon>Myriangiaceae</taxon>
        <taxon>Myriangium</taxon>
    </lineage>
</organism>
<evidence type="ECO:0000256" key="1">
    <source>
        <dbReference type="SAM" id="SignalP"/>
    </source>
</evidence>
<accession>A0A9P4MRK6</accession>
<reference evidence="2" key="1">
    <citation type="journal article" date="2020" name="Stud. Mycol.">
        <title>101 Dothideomycetes genomes: a test case for predicting lifestyles and emergence of pathogens.</title>
        <authorList>
            <person name="Haridas S."/>
            <person name="Albert R."/>
            <person name="Binder M."/>
            <person name="Bloem J."/>
            <person name="Labutti K."/>
            <person name="Salamov A."/>
            <person name="Andreopoulos B."/>
            <person name="Baker S."/>
            <person name="Barry K."/>
            <person name="Bills G."/>
            <person name="Bluhm B."/>
            <person name="Cannon C."/>
            <person name="Castanera R."/>
            <person name="Culley D."/>
            <person name="Daum C."/>
            <person name="Ezra D."/>
            <person name="Gonzalez J."/>
            <person name="Henrissat B."/>
            <person name="Kuo A."/>
            <person name="Liang C."/>
            <person name="Lipzen A."/>
            <person name="Lutzoni F."/>
            <person name="Magnuson J."/>
            <person name="Mondo S."/>
            <person name="Nolan M."/>
            <person name="Ohm R."/>
            <person name="Pangilinan J."/>
            <person name="Park H.-J."/>
            <person name="Ramirez L."/>
            <person name="Alfaro M."/>
            <person name="Sun H."/>
            <person name="Tritt A."/>
            <person name="Yoshinaga Y."/>
            <person name="Zwiers L.-H."/>
            <person name="Turgeon B."/>
            <person name="Goodwin S."/>
            <person name="Spatafora J."/>
            <person name="Crous P."/>
            <person name="Grigoriev I."/>
        </authorList>
    </citation>
    <scope>NUCLEOTIDE SEQUENCE</scope>
    <source>
        <strain evidence="2">CBS 260.36</strain>
    </source>
</reference>
<feature type="chain" id="PRO_5040324836" description="Secreted protein" evidence="1">
    <location>
        <begin position="19"/>
        <end position="72"/>
    </location>
</feature>
<feature type="signal peptide" evidence="1">
    <location>
        <begin position="1"/>
        <end position="18"/>
    </location>
</feature>
<dbReference type="Proteomes" id="UP000799439">
    <property type="component" value="Unassembled WGS sequence"/>
</dbReference>